<evidence type="ECO:0000256" key="5">
    <source>
        <dbReference type="SAM" id="MobiDB-lite"/>
    </source>
</evidence>
<feature type="region of interest" description="Disordered" evidence="5">
    <location>
        <begin position="356"/>
        <end position="391"/>
    </location>
</feature>
<dbReference type="AlphaFoldDB" id="A0A8J3QKJ7"/>
<evidence type="ECO:0008006" key="8">
    <source>
        <dbReference type="Google" id="ProtNLM"/>
    </source>
</evidence>
<accession>A0A8J3QKJ7</accession>
<protein>
    <recommendedName>
        <fullName evidence="8">DNA recombination protein RmuC</fullName>
    </recommendedName>
</protein>
<feature type="compositionally biased region" description="Low complexity" evidence="5">
    <location>
        <begin position="372"/>
        <end position="381"/>
    </location>
</feature>
<dbReference type="RefSeq" id="WP_203916388.1">
    <property type="nucleotide sequence ID" value="NZ_BONZ01000009.1"/>
</dbReference>
<organism evidence="6 7">
    <name type="scientific">Rugosimonospora africana</name>
    <dbReference type="NCBI Taxonomy" id="556532"/>
    <lineage>
        <taxon>Bacteria</taxon>
        <taxon>Bacillati</taxon>
        <taxon>Actinomycetota</taxon>
        <taxon>Actinomycetes</taxon>
        <taxon>Micromonosporales</taxon>
        <taxon>Micromonosporaceae</taxon>
        <taxon>Rugosimonospora</taxon>
    </lineage>
</organism>
<dbReference type="Proteomes" id="UP000642748">
    <property type="component" value="Unassembled WGS sequence"/>
</dbReference>
<dbReference type="EMBL" id="BONZ01000009">
    <property type="protein sequence ID" value="GIH12678.1"/>
    <property type="molecule type" value="Genomic_DNA"/>
</dbReference>
<evidence type="ECO:0000256" key="2">
    <source>
        <dbReference type="ARBA" id="ARBA00009840"/>
    </source>
</evidence>
<proteinExistence type="inferred from homology"/>
<dbReference type="Pfam" id="PF02646">
    <property type="entry name" value="RmuC"/>
    <property type="match status" value="1"/>
</dbReference>
<keyword evidence="3" id="KW-0175">Coiled coil</keyword>
<evidence type="ECO:0000256" key="4">
    <source>
        <dbReference type="ARBA" id="ARBA00023172"/>
    </source>
</evidence>
<gene>
    <name evidence="6" type="ORF">Raf01_08500</name>
</gene>
<evidence type="ECO:0000313" key="6">
    <source>
        <dbReference type="EMBL" id="GIH12678.1"/>
    </source>
</evidence>
<evidence type="ECO:0000256" key="3">
    <source>
        <dbReference type="ARBA" id="ARBA00023054"/>
    </source>
</evidence>
<reference evidence="6" key="1">
    <citation type="submission" date="2021-01" db="EMBL/GenBank/DDBJ databases">
        <title>Whole genome shotgun sequence of Rugosimonospora africana NBRC 104875.</title>
        <authorList>
            <person name="Komaki H."/>
            <person name="Tamura T."/>
        </authorList>
    </citation>
    <scope>NUCLEOTIDE SEQUENCE</scope>
    <source>
        <strain evidence="6">NBRC 104875</strain>
    </source>
</reference>
<comment type="function">
    <text evidence="1">Involved in DNA recombination.</text>
</comment>
<comment type="similarity">
    <text evidence="2">Belongs to the RmuC family.</text>
</comment>
<dbReference type="InterPro" id="IPR003798">
    <property type="entry name" value="DNA_recombination_RmuC"/>
</dbReference>
<evidence type="ECO:0000313" key="7">
    <source>
        <dbReference type="Proteomes" id="UP000642748"/>
    </source>
</evidence>
<dbReference type="PANTHER" id="PTHR30563:SF0">
    <property type="entry name" value="DNA RECOMBINATION PROTEIN RMUC"/>
    <property type="match status" value="1"/>
</dbReference>
<sequence>MSLLLVLIGLAAGVALGWLAARARSAAEVARLDATLQATREGEARLEQSLRALSHEATRDQHTSLSQLLAPLQEAIHRYERRVVEVENDRVDSYAELRTEVRQMQSVSSALRTETSQLVAALRTPTTRGRWGEIQLRRIVEAAGMLDNCDFNEQVTATTDRGVVRPDLVVRLAGGRHVVVDSKAPLDAYLNAMEARDERTRDDELDRHAKHLRGHVEALAAKTYWAAFEQTPEFVVLFVPADPFLDAALRRDAMLLEFAFSRNVVIATPATLIAMLRTIAYSWRQDALARNAVAVHSLGRDLYTRLSTMSTHLARLGASLGGAVTAYNRAMGSLESRVLVSARKFAEMGVSDEELETPAQLEVAPRQLQSPELAEGIAAPEAGGGTLGDDA</sequence>
<keyword evidence="4" id="KW-0233">DNA recombination</keyword>
<dbReference type="GO" id="GO:0006310">
    <property type="term" value="P:DNA recombination"/>
    <property type="evidence" value="ECO:0007669"/>
    <property type="project" value="UniProtKB-KW"/>
</dbReference>
<name>A0A8J3QKJ7_9ACTN</name>
<dbReference type="PANTHER" id="PTHR30563">
    <property type="entry name" value="DNA RECOMBINATION PROTEIN RMUC"/>
    <property type="match status" value="1"/>
</dbReference>
<keyword evidence="7" id="KW-1185">Reference proteome</keyword>
<evidence type="ECO:0000256" key="1">
    <source>
        <dbReference type="ARBA" id="ARBA00003416"/>
    </source>
</evidence>
<feature type="compositionally biased region" description="Gly residues" evidence="5">
    <location>
        <begin position="382"/>
        <end position="391"/>
    </location>
</feature>
<comment type="caution">
    <text evidence="6">The sequence shown here is derived from an EMBL/GenBank/DDBJ whole genome shotgun (WGS) entry which is preliminary data.</text>
</comment>